<protein>
    <recommendedName>
        <fullName evidence="23">Germinal-center associated nuclear protein</fullName>
        <ecNumber evidence="5">2.3.1.48</ecNumber>
    </recommendedName>
</protein>
<keyword evidence="20" id="KW-0012">Acyltransferase</keyword>
<evidence type="ECO:0000256" key="24">
    <source>
        <dbReference type="SAM" id="MobiDB-lite"/>
    </source>
</evidence>
<keyword evidence="13" id="KW-0391">Immunity</keyword>
<evidence type="ECO:0000259" key="25">
    <source>
        <dbReference type="Pfam" id="PF03399"/>
    </source>
</evidence>
<evidence type="ECO:0000256" key="7">
    <source>
        <dbReference type="ARBA" id="ARBA00022454"/>
    </source>
</evidence>
<dbReference type="FunFam" id="1.25.40.990:FF:000003">
    <property type="entry name" value="germinal-center associated nuclear protein isoform X2"/>
    <property type="match status" value="1"/>
</dbReference>
<feature type="compositionally biased region" description="Polar residues" evidence="24">
    <location>
        <begin position="402"/>
        <end position="420"/>
    </location>
</feature>
<feature type="compositionally biased region" description="Low complexity" evidence="24">
    <location>
        <begin position="601"/>
        <end position="612"/>
    </location>
</feature>
<evidence type="ECO:0000256" key="9">
    <source>
        <dbReference type="ARBA" id="ARBA00022490"/>
    </source>
</evidence>
<dbReference type="InterPro" id="IPR034265">
    <property type="entry name" value="MCM3AP_RRM"/>
</dbReference>
<feature type="region of interest" description="Disordered" evidence="24">
    <location>
        <begin position="506"/>
        <end position="612"/>
    </location>
</feature>
<evidence type="ECO:0000256" key="21">
    <source>
        <dbReference type="ARBA" id="ARBA00038443"/>
    </source>
</evidence>
<comment type="similarity">
    <text evidence="21">Belongs to the SAC3 family.</text>
</comment>
<evidence type="ECO:0000256" key="14">
    <source>
        <dbReference type="ARBA" id="ARBA00022927"/>
    </source>
</evidence>
<dbReference type="GO" id="GO:0070390">
    <property type="term" value="C:transcription export complex 2"/>
    <property type="evidence" value="ECO:0007669"/>
    <property type="project" value="TreeGrafter"/>
</dbReference>
<dbReference type="PANTHER" id="PTHR12436:SF3">
    <property type="entry name" value="GERMINAL-CENTER ASSOCIATED NUCLEAR PROTEIN"/>
    <property type="match status" value="1"/>
</dbReference>
<evidence type="ECO:0000256" key="22">
    <source>
        <dbReference type="ARBA" id="ARBA00055631"/>
    </source>
</evidence>
<proteinExistence type="evidence at transcript level"/>
<evidence type="ECO:0000313" key="26">
    <source>
        <dbReference type="EMBL" id="JAT94650.1"/>
    </source>
</evidence>
<dbReference type="PANTHER" id="PTHR12436">
    <property type="entry name" value="80 KDA MCM3-ASSOCIATED PROTEIN"/>
    <property type="match status" value="1"/>
</dbReference>
<evidence type="ECO:0000256" key="2">
    <source>
        <dbReference type="ARBA" id="ARBA00004496"/>
    </source>
</evidence>
<keyword evidence="15" id="KW-0007">Acetylation</keyword>
<dbReference type="GO" id="GO:0005737">
    <property type="term" value="C:cytoplasm"/>
    <property type="evidence" value="ECO:0007669"/>
    <property type="project" value="UniProtKB-SubCell"/>
</dbReference>
<comment type="function">
    <text evidence="22">As a component of the TREX-2 complex, involved in the export of mRNAs to the cytoplasm through the nuclear pores. Through the acetylation of histones, affects the assembly of nucleosomes at immunoglobulin variable region genes and promotes the recruitment and positioning of transcription complex to favor DNA cytosine deaminase AICDA/AID targeting, hence promoting somatic hypermutations.</text>
</comment>
<feature type="compositionally biased region" description="Basic and acidic residues" evidence="24">
    <location>
        <begin position="530"/>
        <end position="540"/>
    </location>
</feature>
<keyword evidence="8" id="KW-0488">Methylation</keyword>
<evidence type="ECO:0000256" key="8">
    <source>
        <dbReference type="ARBA" id="ARBA00022481"/>
    </source>
</evidence>
<evidence type="ECO:0000256" key="23">
    <source>
        <dbReference type="ARBA" id="ARBA00069544"/>
    </source>
</evidence>
<evidence type="ECO:0000256" key="1">
    <source>
        <dbReference type="ARBA" id="ARBA00004286"/>
    </source>
</evidence>
<keyword evidence="7" id="KW-0158">Chromosome</keyword>
<evidence type="ECO:0000256" key="12">
    <source>
        <dbReference type="ARBA" id="ARBA00022816"/>
    </source>
</evidence>
<keyword evidence="12" id="KW-0509">mRNA transport</keyword>
<keyword evidence="11" id="KW-0808">Transferase</keyword>
<keyword evidence="18" id="KW-0906">Nuclear pore complex</keyword>
<dbReference type="Gene3D" id="1.25.40.990">
    <property type="match status" value="1"/>
</dbReference>
<evidence type="ECO:0000256" key="5">
    <source>
        <dbReference type="ARBA" id="ARBA00013184"/>
    </source>
</evidence>
<organism evidence="26">
    <name type="scientific">Amblyomma aureolatum</name>
    <dbReference type="NCBI Taxonomy" id="187763"/>
    <lineage>
        <taxon>Eukaryota</taxon>
        <taxon>Metazoa</taxon>
        <taxon>Ecdysozoa</taxon>
        <taxon>Arthropoda</taxon>
        <taxon>Chelicerata</taxon>
        <taxon>Arachnida</taxon>
        <taxon>Acari</taxon>
        <taxon>Parasitiformes</taxon>
        <taxon>Ixodida</taxon>
        <taxon>Ixodoidea</taxon>
        <taxon>Ixodidae</taxon>
        <taxon>Amblyomminae</taxon>
        <taxon>Amblyomma</taxon>
    </lineage>
</organism>
<evidence type="ECO:0000256" key="10">
    <source>
        <dbReference type="ARBA" id="ARBA00022553"/>
    </source>
</evidence>
<dbReference type="GO" id="GO:0002376">
    <property type="term" value="P:immune system process"/>
    <property type="evidence" value="ECO:0007669"/>
    <property type="project" value="UniProtKB-KW"/>
</dbReference>
<keyword evidence="17" id="KW-0175">Coiled coil</keyword>
<dbReference type="GO" id="GO:0005643">
    <property type="term" value="C:nuclear pore"/>
    <property type="evidence" value="ECO:0007669"/>
    <property type="project" value="UniProtKB-SubCell"/>
</dbReference>
<dbReference type="InterPro" id="IPR012677">
    <property type="entry name" value="Nucleotide-bd_a/b_plait_sf"/>
</dbReference>
<evidence type="ECO:0000256" key="19">
    <source>
        <dbReference type="ARBA" id="ARBA00023242"/>
    </source>
</evidence>
<feature type="domain" description="SAC3/GANP/THP3 conserved" evidence="25">
    <location>
        <begin position="676"/>
        <end position="972"/>
    </location>
</feature>
<dbReference type="SUPFAM" id="SSF54928">
    <property type="entry name" value="RNA-binding domain, RBD"/>
    <property type="match status" value="1"/>
</dbReference>
<keyword evidence="10" id="KW-0597">Phosphoprotein</keyword>
<dbReference type="CDD" id="cd12443">
    <property type="entry name" value="RRM_MCM3A_like"/>
    <property type="match status" value="1"/>
</dbReference>
<evidence type="ECO:0000256" key="11">
    <source>
        <dbReference type="ARBA" id="ARBA00022679"/>
    </source>
</evidence>
<sequence>MGAPAFGPAGRAPASTLFAGGQAVSGLGVGTQQQQMALGPNQAAPGPQGTVFGSKVEPGPVVPQHQSHPFKLFVSSATEKQQLFGNVVQSSAPSGMQPHQASTQAVPASFASIAMSQPVLHVSSPSSLAQSGAPGSVAVFGQRTVFGNQPDAGNQPSKAVQMSLFGKGQSVAEKAGDKPAVAPVFSSGQLPLPAGHQDQASAKPALAFSFAPSSQQQAPSEPRMFSNLHKVPTASSAGNVGPLALSKAVASQQQPQLVPAMTVAPTTAFGAAKTSTAAGFFGKPVDKQASEGSTASAAQSASLAGPGLLKQQVARSLFGNSQLTTESISDENMKSTAPPKQGGFVFNLSRVKEPASDLAKGTSSFSFVTQTNQDDRELPSVQQPRQKSRMPRLDSSGGGPVQVSSAEPGTPTDTKSTSQALAGGDSKREGRKLSLDGSAGTRVTATPEEISMLTTLLCNQLPAELNDREVLLEHFGQFGRVERINCNLKRKCATIRFSDHHSAELAKKRGSRISPQFPPLQMFWCSKRRPSGEGRGESRPKPQSGSDATFDDDSAPGHDLDELQTLERPTEGAQAPPAAEQRPARRLRSQLGAKGARRARAATTGGRTAKAGETVEELATKAEAGESLSSRLKQAAHSVGERYRVLDARDKIIRLRLEKQSDLATARATKGCCPDMCPEKERYSRTDKKCLSTFEVLPGSDGVMDHTRMVKEYSRSSADQEEPLAHELRPPHVLRHTMDYLIVHLMDYSALASGGGTVPPVGEWYDFIWNRTRSIRKDITQQHLCDEACVALVEQCARFHIHCAAALCEEDMSAFDPKINDENLVKCLQTLKHFYYDLSLKGLRCPNEPEFRAYDVLLHLNQGDTIRQVQKLPDWVRWSPQVKQAVAAFGAFNSNNYVRFFRLGAEASYLAACLMHRYFGQVRVRALQTFLKAFCQSHQKEEFSLEVLGQHLGFDSVSEVQQFASTLGLRTSDHALLLDRSSQVQEAGTLPVGRSRSLVDAKRTTSIGQVVNGGPLPRDPQETYQPHDSFTLDGMLRSAAFDASDQASKCWADVKPAVETMLTTEAVTEAHPGDDRQAKWEYPVQEHALPTPQPPSVPATVAMLYPDEMIEEVVDAMVEEVVQVHVEAAGRTMVLAQVAKLTSDVLMDEEVQHLSEVACQEEYLRAEEQRLQEKLLAKQQAREDERRAQELLAAEVLREGLDEEAAELCRECHWAALEEWRTEQSGLVLATQLEEVLRQEMADAAKDSLAEEWALHKSQERRAEAFHCRRLLASSFARWVEFCEREKRQRRARETFPAAPSMLCTLTNPAFKMLSPPTKRPRLSGDWRCISKGLDAGVLIVALTDELERAPLDLERLLQPPKRRQPGGAGGQQQEEEFPFKLVVCLPPADCVRSYEAQLAVDRVRSKLGCLPRLPRPDAKVETIASPQGSATPFCL</sequence>
<dbReference type="GO" id="GO:0005694">
    <property type="term" value="C:chromosome"/>
    <property type="evidence" value="ECO:0007669"/>
    <property type="project" value="UniProtKB-SubCell"/>
</dbReference>
<evidence type="ECO:0000256" key="4">
    <source>
        <dbReference type="ARBA" id="ARBA00004642"/>
    </source>
</evidence>
<dbReference type="InterPro" id="IPR035979">
    <property type="entry name" value="RBD_domain_sf"/>
</dbReference>
<name>A0A1E1X5W6_9ACAR</name>
<evidence type="ECO:0000256" key="20">
    <source>
        <dbReference type="ARBA" id="ARBA00023315"/>
    </source>
</evidence>
<reference evidence="26" key="1">
    <citation type="journal article" date="2017" name="Front. Cell. Infect. Microbiol.">
        <title>The Distinct Transcriptional Response of the Midgut of Amblyomma sculptum and Amblyomma aureolatum Ticks to Rickettsia rickettsii Correlates to Their Differences in Susceptibility to Infection.</title>
        <authorList>
            <person name="Martins L.A."/>
            <person name="Galletti M.F.B.M."/>
            <person name="Ribeiro J.M."/>
            <person name="Fujita A."/>
            <person name="Costa F.B."/>
            <person name="Labruna M.B."/>
            <person name="Daffre S."/>
            <person name="Fogaca A.C."/>
        </authorList>
    </citation>
    <scope>NUCLEOTIDE SEQUENCE</scope>
</reference>
<dbReference type="GO" id="GO:0003676">
    <property type="term" value="F:nucleic acid binding"/>
    <property type="evidence" value="ECO:0007669"/>
    <property type="project" value="InterPro"/>
</dbReference>
<dbReference type="GO" id="GO:0015031">
    <property type="term" value="P:protein transport"/>
    <property type="evidence" value="ECO:0007669"/>
    <property type="project" value="UniProtKB-KW"/>
</dbReference>
<dbReference type="GO" id="GO:0006406">
    <property type="term" value="P:mRNA export from nucleus"/>
    <property type="evidence" value="ECO:0007669"/>
    <property type="project" value="TreeGrafter"/>
</dbReference>
<evidence type="ECO:0000256" key="6">
    <source>
        <dbReference type="ARBA" id="ARBA00022448"/>
    </source>
</evidence>
<feature type="non-terminal residue" evidence="26">
    <location>
        <position position="1436"/>
    </location>
</feature>
<dbReference type="EC" id="2.3.1.48" evidence="5"/>
<evidence type="ECO:0000256" key="18">
    <source>
        <dbReference type="ARBA" id="ARBA00023132"/>
    </source>
</evidence>
<feature type="region of interest" description="Disordered" evidence="24">
    <location>
        <begin position="368"/>
        <end position="442"/>
    </location>
</feature>
<keyword evidence="6" id="KW-0813">Transport</keyword>
<dbReference type="Gene3D" id="3.30.70.330">
    <property type="match status" value="1"/>
</dbReference>
<dbReference type="GO" id="GO:0005654">
    <property type="term" value="C:nucleoplasm"/>
    <property type="evidence" value="ECO:0007669"/>
    <property type="project" value="UniProtKB-SubCell"/>
</dbReference>
<dbReference type="InterPro" id="IPR005062">
    <property type="entry name" value="SAC3/GANP/THP3_conserved"/>
</dbReference>
<keyword evidence="16" id="KW-0811">Translocation</keyword>
<dbReference type="GO" id="GO:0061733">
    <property type="term" value="F:protein-lysine-acetyltransferase activity"/>
    <property type="evidence" value="ECO:0007669"/>
    <property type="project" value="UniProtKB-EC"/>
</dbReference>
<evidence type="ECO:0000256" key="15">
    <source>
        <dbReference type="ARBA" id="ARBA00022990"/>
    </source>
</evidence>
<dbReference type="InterPro" id="IPR045107">
    <property type="entry name" value="SAC3/GANP/THP3"/>
</dbReference>
<evidence type="ECO:0000256" key="16">
    <source>
        <dbReference type="ARBA" id="ARBA00023010"/>
    </source>
</evidence>
<keyword evidence="9" id="KW-0963">Cytoplasm</keyword>
<dbReference type="EMBL" id="GFAC01004538">
    <property type="protein sequence ID" value="JAT94650.1"/>
    <property type="molecule type" value="mRNA"/>
</dbReference>
<accession>A0A1E1X5W6</accession>
<evidence type="ECO:0000256" key="13">
    <source>
        <dbReference type="ARBA" id="ARBA00022859"/>
    </source>
</evidence>
<comment type="subcellular location">
    <subcellularLocation>
        <location evidence="1">Chromosome</location>
    </subcellularLocation>
    <subcellularLocation>
        <location evidence="2">Cytoplasm</location>
    </subcellularLocation>
    <subcellularLocation>
        <location evidence="3">Nucleus</location>
        <location evidence="3">Nuclear pore complex</location>
    </subcellularLocation>
    <subcellularLocation>
        <location evidence="4">Nucleus</location>
        <location evidence="4">Nucleoplasm</location>
    </subcellularLocation>
</comment>
<feature type="compositionally biased region" description="Basic and acidic residues" evidence="24">
    <location>
        <begin position="425"/>
        <end position="434"/>
    </location>
</feature>
<dbReference type="Pfam" id="PF03399">
    <property type="entry name" value="SAC3_GANP"/>
    <property type="match status" value="1"/>
</dbReference>
<keyword evidence="14" id="KW-0653">Protein transport</keyword>
<keyword evidence="19" id="KW-0539">Nucleus</keyword>
<evidence type="ECO:0000256" key="17">
    <source>
        <dbReference type="ARBA" id="ARBA00023054"/>
    </source>
</evidence>
<evidence type="ECO:0000256" key="3">
    <source>
        <dbReference type="ARBA" id="ARBA00004567"/>
    </source>
</evidence>